<keyword evidence="1" id="KW-1188">Viral release from host cell</keyword>
<dbReference type="Gene3D" id="3.30.420.240">
    <property type="match status" value="1"/>
</dbReference>
<dbReference type="GO" id="GO:0005524">
    <property type="term" value="F:ATP binding"/>
    <property type="evidence" value="ECO:0007669"/>
    <property type="project" value="UniProtKB-KW"/>
</dbReference>
<name>A0A6J5N0C8_9CAUD</name>
<keyword evidence="3" id="KW-0067">ATP-binding</keyword>
<evidence type="ECO:0000259" key="5">
    <source>
        <dbReference type="Pfam" id="PF17289"/>
    </source>
</evidence>
<evidence type="ECO:0000313" key="6">
    <source>
        <dbReference type="EMBL" id="CAB4149429.1"/>
    </source>
</evidence>
<feature type="domain" description="Terminase large subunit gp17-like C-terminal" evidence="5">
    <location>
        <begin position="336"/>
        <end position="475"/>
    </location>
</feature>
<evidence type="ECO:0000256" key="4">
    <source>
        <dbReference type="ARBA" id="ARBA00023219"/>
    </source>
</evidence>
<evidence type="ECO:0000256" key="1">
    <source>
        <dbReference type="ARBA" id="ARBA00022612"/>
    </source>
</evidence>
<keyword evidence="4" id="KW-0231">Viral genome packaging</keyword>
<dbReference type="EMBL" id="LR796519">
    <property type="protein sequence ID" value="CAB4149429.1"/>
    <property type="molecule type" value="Genomic_DNA"/>
</dbReference>
<sequence>MNTMLKHMGDINPDLLKFSEGRIELTKYDPMLFALTYLPHHLKNMDDELTLSEFHWDLAEYGKTWINKPTAPKENRDAFIAPRECGKSTWIFLILPMWAAAHGHIKFVAAFSDAASQAETHLLTFKNELETNEYLKADYPELCTPKIVGSTGRSLAANAWRIIQANDFIFDANGIDTNSLGKKVFGQRPDLIILDDIEKGEKNYSEYQAGQQRRTVFDDIAPMNIYARMIIVGTTTMPNSMMDEFRKYSEGQRDKALEWISDQNVNVHYYPAIMTAEDGSERSVWPEKWPLDWMLSQRHLRDFAKNYMNKPVNLDGNFWTYEDVIIQEGEYGNTIISIDPAVTKNKVSDYTGIAVLSRGEDDNVYVRDAFQLKVSPSELSERVAALVEQYDPGIIYVETNQGGDLWQDVFKDIPVRYKSIRQSVSKQIRAGKALNYYQQGKVRHTQHFPVLEEQMWSFPKVSHDDVLDAVVSGILYFLDNKAPKVLVRQLNYLRR</sequence>
<protein>
    <submittedName>
        <fullName evidence="6">Terminase RNaseH-like domain containing protein</fullName>
    </submittedName>
</protein>
<accession>A0A6J5N0C8</accession>
<dbReference type="InterPro" id="IPR035421">
    <property type="entry name" value="Terminase_6C"/>
</dbReference>
<dbReference type="Gene3D" id="3.40.50.300">
    <property type="entry name" value="P-loop containing nucleotide triphosphate hydrolases"/>
    <property type="match status" value="1"/>
</dbReference>
<evidence type="ECO:0000256" key="2">
    <source>
        <dbReference type="ARBA" id="ARBA00022741"/>
    </source>
</evidence>
<gene>
    <name evidence="6" type="ORF">UFOVP554_4</name>
</gene>
<organism evidence="6">
    <name type="scientific">uncultured Caudovirales phage</name>
    <dbReference type="NCBI Taxonomy" id="2100421"/>
    <lineage>
        <taxon>Viruses</taxon>
        <taxon>Duplodnaviria</taxon>
        <taxon>Heunggongvirae</taxon>
        <taxon>Uroviricota</taxon>
        <taxon>Caudoviricetes</taxon>
        <taxon>Peduoviridae</taxon>
        <taxon>Maltschvirus</taxon>
        <taxon>Maltschvirus maltsch</taxon>
    </lineage>
</organism>
<dbReference type="InterPro" id="IPR027417">
    <property type="entry name" value="P-loop_NTPase"/>
</dbReference>
<keyword evidence="2" id="KW-0547">Nucleotide-binding</keyword>
<proteinExistence type="predicted"/>
<reference evidence="6" key="1">
    <citation type="submission" date="2020-04" db="EMBL/GenBank/DDBJ databases">
        <authorList>
            <person name="Chiriac C."/>
            <person name="Salcher M."/>
            <person name="Ghai R."/>
            <person name="Kavagutti S V."/>
        </authorList>
    </citation>
    <scope>NUCLEOTIDE SEQUENCE</scope>
</reference>
<evidence type="ECO:0000256" key="3">
    <source>
        <dbReference type="ARBA" id="ARBA00022840"/>
    </source>
</evidence>
<dbReference type="Pfam" id="PF17289">
    <property type="entry name" value="Terminase_6C"/>
    <property type="match status" value="1"/>
</dbReference>